<dbReference type="InterPro" id="IPR050770">
    <property type="entry name" value="Intradiol_RC_Dioxygenase"/>
</dbReference>
<dbReference type="InterPro" id="IPR000627">
    <property type="entry name" value="Intradiol_dOase_C"/>
</dbReference>
<dbReference type="InterPro" id="IPR012785">
    <property type="entry name" value="Protocat_dOase_b"/>
</dbReference>
<organism evidence="6">
    <name type="scientific">uncultured Rubrobacteraceae bacterium</name>
    <dbReference type="NCBI Taxonomy" id="349277"/>
    <lineage>
        <taxon>Bacteria</taxon>
        <taxon>Bacillati</taxon>
        <taxon>Actinomycetota</taxon>
        <taxon>Rubrobacteria</taxon>
        <taxon>Rubrobacterales</taxon>
        <taxon>Rubrobacteraceae</taxon>
        <taxon>environmental samples</taxon>
    </lineage>
</organism>
<dbReference type="PROSITE" id="PS00083">
    <property type="entry name" value="INTRADIOL_DIOXYGENAS"/>
    <property type="match status" value="1"/>
</dbReference>
<dbReference type="SUPFAM" id="SSF49482">
    <property type="entry name" value="Aromatic compound dioxygenase"/>
    <property type="match status" value="1"/>
</dbReference>
<feature type="region of interest" description="Disordered" evidence="4">
    <location>
        <begin position="1"/>
        <end position="23"/>
    </location>
</feature>
<dbReference type="GO" id="GO:0019619">
    <property type="term" value="P:3,4-dihydroxybenzoate catabolic process"/>
    <property type="evidence" value="ECO:0007669"/>
    <property type="project" value="InterPro"/>
</dbReference>
<dbReference type="Pfam" id="PF12391">
    <property type="entry name" value="PCDO_beta_N"/>
    <property type="match status" value="1"/>
</dbReference>
<sequence>MSQQPLRGDIDTSPEDSGQPPYLYPDYVSTRLRAPSKPLIILPKTLSDTTGPAYERDSIGELDNDLTRQHKGEPLGERIIVTGHVLDGAGRPARNSLIEIWQANAAGRYTHQGDQHPAPLDPNFSGAGRCLTDDEGRYRFVTVKPGAYPWKNHHNAWRPAHIHLSLFGPAFRSRLITQMYFPGDPLFGHDPIFQSVRDLKAQQRMISTFDLETTEPEWALGYKFDIVLEGRDATPMDDHR</sequence>
<feature type="domain" description="Intradiol ring-cleavage dioxygenases" evidence="5">
    <location>
        <begin position="81"/>
        <end position="109"/>
    </location>
</feature>
<dbReference type="InterPro" id="IPR024756">
    <property type="entry name" value="PCDO_beta_N"/>
</dbReference>
<dbReference type="AlphaFoldDB" id="A0A6J4PZY8"/>
<evidence type="ECO:0000256" key="2">
    <source>
        <dbReference type="ARBA" id="ARBA00022964"/>
    </source>
</evidence>
<gene>
    <name evidence="6" type="ORF">AVDCRST_MAG37-455</name>
</gene>
<protein>
    <submittedName>
        <fullName evidence="6">Protocatechuate 3,4-dioxygenase beta chain</fullName>
        <ecNumber evidence="6">1.13.11.3</ecNumber>
    </submittedName>
</protein>
<dbReference type="Gene3D" id="2.60.130.10">
    <property type="entry name" value="Aromatic compound dioxygenase"/>
    <property type="match status" value="1"/>
</dbReference>
<evidence type="ECO:0000256" key="1">
    <source>
        <dbReference type="ARBA" id="ARBA00007825"/>
    </source>
</evidence>
<dbReference type="Pfam" id="PF00775">
    <property type="entry name" value="Dioxygenase_C"/>
    <property type="match status" value="1"/>
</dbReference>
<evidence type="ECO:0000259" key="5">
    <source>
        <dbReference type="PROSITE" id="PS00083"/>
    </source>
</evidence>
<comment type="similarity">
    <text evidence="1">Belongs to the intradiol ring-cleavage dioxygenase family.</text>
</comment>
<dbReference type="GO" id="GO:0008199">
    <property type="term" value="F:ferric iron binding"/>
    <property type="evidence" value="ECO:0007669"/>
    <property type="project" value="InterPro"/>
</dbReference>
<evidence type="ECO:0000313" key="6">
    <source>
        <dbReference type="EMBL" id="CAA9429013.1"/>
    </source>
</evidence>
<evidence type="ECO:0000256" key="4">
    <source>
        <dbReference type="SAM" id="MobiDB-lite"/>
    </source>
</evidence>
<dbReference type="EMBL" id="CADCVD010000021">
    <property type="protein sequence ID" value="CAA9429013.1"/>
    <property type="molecule type" value="Genomic_DNA"/>
</dbReference>
<reference evidence="6" key="1">
    <citation type="submission" date="2020-02" db="EMBL/GenBank/DDBJ databases">
        <authorList>
            <person name="Meier V. D."/>
        </authorList>
    </citation>
    <scope>NUCLEOTIDE SEQUENCE</scope>
    <source>
        <strain evidence="6">AVDCRST_MAG37</strain>
    </source>
</reference>
<name>A0A6J4PZY8_9ACTN</name>
<dbReference type="CDD" id="cd03464">
    <property type="entry name" value="3_4-PCD_beta"/>
    <property type="match status" value="1"/>
</dbReference>
<keyword evidence="2 6" id="KW-0223">Dioxygenase</keyword>
<evidence type="ECO:0000256" key="3">
    <source>
        <dbReference type="ARBA" id="ARBA00023002"/>
    </source>
</evidence>
<dbReference type="GO" id="GO:0018578">
    <property type="term" value="F:protocatechuate 3,4-dioxygenase activity"/>
    <property type="evidence" value="ECO:0007669"/>
    <property type="project" value="UniProtKB-EC"/>
</dbReference>
<accession>A0A6J4PZY8</accession>
<keyword evidence="3 6" id="KW-0560">Oxidoreductase</keyword>
<dbReference type="EC" id="1.13.11.3" evidence="6"/>
<proteinExistence type="inferred from homology"/>
<dbReference type="NCBIfam" id="TIGR02422">
    <property type="entry name" value="protocat_beta"/>
    <property type="match status" value="1"/>
</dbReference>
<dbReference type="InterPro" id="IPR015889">
    <property type="entry name" value="Intradiol_dOase_core"/>
</dbReference>
<dbReference type="PANTHER" id="PTHR33711:SF10">
    <property type="entry name" value="INTRADIOL RING-CLEAVAGE DIOXYGENASES DOMAIN-CONTAINING PROTEIN"/>
    <property type="match status" value="1"/>
</dbReference>
<dbReference type="PANTHER" id="PTHR33711">
    <property type="entry name" value="DIOXYGENASE, PUTATIVE (AFU_ORTHOLOGUE AFUA_2G02910)-RELATED"/>
    <property type="match status" value="1"/>
</dbReference>